<feature type="binding site" evidence="5">
    <location>
        <position position="71"/>
    </location>
    <ligand>
        <name>substrate</name>
    </ligand>
</feature>
<dbReference type="InterPro" id="IPR005000">
    <property type="entry name" value="Aldolase/citrate-lyase_domain"/>
</dbReference>
<keyword evidence="9" id="KW-1185">Reference proteome</keyword>
<evidence type="ECO:0000256" key="2">
    <source>
        <dbReference type="ARBA" id="ARBA00005568"/>
    </source>
</evidence>
<evidence type="ECO:0000259" key="7">
    <source>
        <dbReference type="Pfam" id="PF03328"/>
    </source>
</evidence>
<feature type="binding site" evidence="5">
    <location>
        <position position="126"/>
    </location>
    <ligand>
        <name>substrate</name>
    </ligand>
</feature>
<accession>A0A9X3IKR2</accession>
<dbReference type="Pfam" id="PF03328">
    <property type="entry name" value="HpcH_HpaI"/>
    <property type="match status" value="1"/>
</dbReference>
<dbReference type="InterPro" id="IPR011206">
    <property type="entry name" value="Citrate_lyase_beta/mcl1/mcl2"/>
</dbReference>
<sequence length="291" mass="30604">MKPIRPRRSALYVPGSNPRAMAKAPTLGADVVIFDLEDAVAPSEKDAARERVVEAVAALRQAGTSTEIVVRANGLDTPWIEADLAAVGAARPDALLLPKISRPDDLARVRARIAADVALPLWAMIETPRAVLDPLAIAEAQDARLPLAVLVLGLNDLSRETGVRQLPGRAPMLPWMMTALAAARTAGIEILDGVFNDIVDAAGFAAECLQGRDCGFDGKTVIHPQQVAGANAAFAPGPEELAWAARIAPVFDLAENAGKGVLRVEGHMVERLHADMAKRLLALAAAIAAKG</sequence>
<reference evidence="8" key="1">
    <citation type="submission" date="2022-11" db="EMBL/GenBank/DDBJ databases">
        <title>Biodiversity and phylogenetic relationships of bacteria.</title>
        <authorList>
            <person name="Machado R.A.R."/>
            <person name="Bhat A."/>
            <person name="Loulou A."/>
            <person name="Kallel S."/>
        </authorList>
    </citation>
    <scope>NUCLEOTIDE SEQUENCE</scope>
    <source>
        <strain evidence="8">K-TC2</strain>
    </source>
</reference>
<dbReference type="Proteomes" id="UP001144805">
    <property type="component" value="Unassembled WGS sequence"/>
</dbReference>
<evidence type="ECO:0000256" key="1">
    <source>
        <dbReference type="ARBA" id="ARBA00001946"/>
    </source>
</evidence>
<dbReference type="SUPFAM" id="SSF51621">
    <property type="entry name" value="Phosphoenolpyruvate/pyruvate domain"/>
    <property type="match status" value="1"/>
</dbReference>
<dbReference type="Gene3D" id="3.20.20.60">
    <property type="entry name" value="Phosphoenolpyruvate-binding domains"/>
    <property type="match status" value="1"/>
</dbReference>
<feature type="domain" description="HpcH/HpaI aldolase/citrate lyase" evidence="7">
    <location>
        <begin position="8"/>
        <end position="224"/>
    </location>
</feature>
<dbReference type="GO" id="GO:0000287">
    <property type="term" value="F:magnesium ion binding"/>
    <property type="evidence" value="ECO:0007669"/>
    <property type="project" value="TreeGrafter"/>
</dbReference>
<evidence type="ECO:0000313" key="9">
    <source>
        <dbReference type="Proteomes" id="UP001144805"/>
    </source>
</evidence>
<evidence type="ECO:0000256" key="6">
    <source>
        <dbReference type="PIRSR" id="PIRSR015582-2"/>
    </source>
</evidence>
<proteinExistence type="inferred from homology"/>
<dbReference type="GO" id="GO:0016829">
    <property type="term" value="F:lyase activity"/>
    <property type="evidence" value="ECO:0007669"/>
    <property type="project" value="UniProtKB-KW"/>
</dbReference>
<dbReference type="AlphaFoldDB" id="A0A9X3IKR2"/>
<evidence type="ECO:0000313" key="8">
    <source>
        <dbReference type="EMBL" id="MCX5569733.1"/>
    </source>
</evidence>
<dbReference type="EMBL" id="JAPKNK010000004">
    <property type="protein sequence ID" value="MCX5569733.1"/>
    <property type="molecule type" value="Genomic_DNA"/>
</dbReference>
<protein>
    <submittedName>
        <fullName evidence="8">CoA ester lyase</fullName>
    </submittedName>
</protein>
<name>A0A9X3IKR2_9HYPH</name>
<comment type="caution">
    <text evidence="8">The sequence shown here is derived from an EMBL/GenBank/DDBJ whole genome shotgun (WGS) entry which is preliminary data.</text>
</comment>
<dbReference type="PANTHER" id="PTHR32308:SF10">
    <property type="entry name" value="CITRATE LYASE SUBUNIT BETA"/>
    <property type="match status" value="1"/>
</dbReference>
<comment type="cofactor">
    <cofactor evidence="1">
        <name>Mg(2+)</name>
        <dbReference type="ChEBI" id="CHEBI:18420"/>
    </cofactor>
</comment>
<dbReference type="GO" id="GO:0006107">
    <property type="term" value="P:oxaloacetate metabolic process"/>
    <property type="evidence" value="ECO:0007669"/>
    <property type="project" value="TreeGrafter"/>
</dbReference>
<keyword evidence="4 6" id="KW-0460">Magnesium</keyword>
<dbReference type="InterPro" id="IPR015813">
    <property type="entry name" value="Pyrv/PenolPyrv_kinase-like_dom"/>
</dbReference>
<dbReference type="PIRSF" id="PIRSF015582">
    <property type="entry name" value="Cit_lyase_B"/>
    <property type="match status" value="1"/>
</dbReference>
<evidence type="ECO:0000256" key="4">
    <source>
        <dbReference type="ARBA" id="ARBA00022842"/>
    </source>
</evidence>
<keyword evidence="3 6" id="KW-0479">Metal-binding</keyword>
<organism evidence="8 9">
    <name type="scientific">Kaistia nematophila</name>
    <dbReference type="NCBI Taxonomy" id="2994654"/>
    <lineage>
        <taxon>Bacteria</taxon>
        <taxon>Pseudomonadati</taxon>
        <taxon>Pseudomonadota</taxon>
        <taxon>Alphaproteobacteria</taxon>
        <taxon>Hyphomicrobiales</taxon>
        <taxon>Kaistiaceae</taxon>
        <taxon>Kaistia</taxon>
    </lineage>
</organism>
<evidence type="ECO:0000256" key="3">
    <source>
        <dbReference type="ARBA" id="ARBA00022723"/>
    </source>
</evidence>
<dbReference type="PANTHER" id="PTHR32308">
    <property type="entry name" value="LYASE BETA SUBUNIT, PUTATIVE (AFU_ORTHOLOGUE AFUA_4G13030)-RELATED"/>
    <property type="match status" value="1"/>
</dbReference>
<keyword evidence="8" id="KW-0456">Lyase</keyword>
<feature type="binding site" evidence="6">
    <location>
        <position position="126"/>
    </location>
    <ligand>
        <name>Mg(2+)</name>
        <dbReference type="ChEBI" id="CHEBI:18420"/>
    </ligand>
</feature>
<dbReference type="RefSeq" id="WP_266338707.1">
    <property type="nucleotide sequence ID" value="NZ_JAPKNK010000004.1"/>
</dbReference>
<gene>
    <name evidence="8" type="ORF">OSH07_11070</name>
</gene>
<dbReference type="InterPro" id="IPR040442">
    <property type="entry name" value="Pyrv_kinase-like_dom_sf"/>
</dbReference>
<evidence type="ECO:0000256" key="5">
    <source>
        <dbReference type="PIRSR" id="PIRSR015582-1"/>
    </source>
</evidence>
<feature type="binding site" evidence="6">
    <location>
        <position position="156"/>
    </location>
    <ligand>
        <name>Mg(2+)</name>
        <dbReference type="ChEBI" id="CHEBI:18420"/>
    </ligand>
</feature>
<comment type="similarity">
    <text evidence="2">Belongs to the HpcH/HpaI aldolase family.</text>
</comment>